<dbReference type="Gene3D" id="2.60.40.380">
    <property type="entry name" value="Purple acid phosphatase-like, N-terminal"/>
    <property type="match status" value="1"/>
</dbReference>
<feature type="domain" description="PhoD-like phosphatase metallophosphatase" evidence="1">
    <location>
        <begin position="416"/>
        <end position="724"/>
    </location>
</feature>
<gene>
    <name evidence="3" type="ORF">ACE1B6_05340</name>
</gene>
<comment type="caution">
    <text evidence="3">The sequence shown here is derived from an EMBL/GenBank/DDBJ whole genome shotgun (WGS) entry which is preliminary data.</text>
</comment>
<proteinExistence type="predicted"/>
<dbReference type="EMBL" id="JBHFNS010000019">
    <property type="protein sequence ID" value="MFB2934682.1"/>
    <property type="molecule type" value="Genomic_DNA"/>
</dbReference>
<evidence type="ECO:0000313" key="3">
    <source>
        <dbReference type="EMBL" id="MFB2934682.1"/>
    </source>
</evidence>
<dbReference type="InterPro" id="IPR018946">
    <property type="entry name" value="PhoD-like_MPP"/>
</dbReference>
<dbReference type="Gene3D" id="3.60.21.70">
    <property type="entry name" value="PhoD-like phosphatase"/>
    <property type="match status" value="1"/>
</dbReference>
<feature type="domain" description="Phospholipase D N-terminal" evidence="2">
    <location>
        <begin position="300"/>
        <end position="391"/>
    </location>
</feature>
<dbReference type="Pfam" id="PF09423">
    <property type="entry name" value="PhoD"/>
    <property type="match status" value="1"/>
</dbReference>
<sequence length="864" mass="96692">MSINLFDPNFYRAANDGLRALTDEQAVEHFINFGLNEGRAFSPFVDLKFYQSSNPDLAGLDNRQLLTHLENLGVQEGRLFSPFVDLGFYLNSNNDLKDAFGENREQALSHLQNLGVNERRKFSPVVNLDFYLANNPILLDVQPLQSNRSQLFWHLIISGFREGRLFSEFFEPTFYLQNNPDVNAAFGGDRYQALQHFLTYGLNEGRTFSVALDLDYYRRSSRDLAASNLSDRQLLEHFQILGVKERRISSPFFNGVYYLANNQDLRNAGFNSQQAFQHFVANGLTELRNANFSNNLLFNAVASGDPTENSAILWTRTTDAFTQQGKVSDLVVQVAIDPLFTNIKSNIVTQTNPDRDYTIKTDNTFLQSNTRYYYRFLAPGGQISQTGTFKTAPNPTDKVPLRMAFSADTAGEWRPYNLSKEFANLNLDFFVYLGDVIYETKSGNPETGLGNSPATADPFTDPAQSLADYRRKYLENLLPVNPGGFPGLQTLYASQANYTLLDNHELGDRQFANGGAPAGVPAGAGVDATNPIFDVNNTGTFINKTPGFQDVVLQAYKDYQPIREVIASTPNDPRTDGTDKLYFSQKWGANAVFINVDDRSYRDIRMRRINDQGRTVDDTGDRANNPDRTMLGDTQLQWLKDTLLQAKNDNTTWKIIAISTPIDENASTSGNKIIPLDTGKTWIGGYRAERNEILKFIADNQIKNVVFLSADDHEFRVNELTYFDPVIGSRVQVPNTFTVVGGPLAAFGPGLISDRSFENIKSLADGIVAQQQATGVDPLGLDPNFPGLENVFREGDPNANTLRQPVDFYSPDTFNYVTLDISTEGNKLSVNTYGINPYKDNTFPEPNPEDPVRRILGFDIQASL</sequence>
<dbReference type="InterPro" id="IPR029052">
    <property type="entry name" value="Metallo-depent_PP-like"/>
</dbReference>
<reference evidence="3 4" key="1">
    <citation type="submission" date="2024-09" db="EMBL/GenBank/DDBJ databases">
        <title>Floridaenema gen nov. (Aerosakkonemataceae, Aerosakkonematales ord. nov., Cyanobacteria) from benthic tropical and subtropical fresh waters, with the description of four new species.</title>
        <authorList>
            <person name="Moretto J.A."/>
            <person name="Berthold D.E."/>
            <person name="Lefler F.W."/>
            <person name="Huang I.-S."/>
            <person name="Laughinghouse H. IV."/>
        </authorList>
    </citation>
    <scope>NUCLEOTIDE SEQUENCE [LARGE SCALE GENOMIC DNA]</scope>
    <source>
        <strain evidence="3 4">BLCC-F154</strain>
    </source>
</reference>
<dbReference type="Pfam" id="PF16655">
    <property type="entry name" value="PhoD_N"/>
    <property type="match status" value="1"/>
</dbReference>
<organism evidence="3 4">
    <name type="scientific">Floridaenema fluviatile BLCC-F154</name>
    <dbReference type="NCBI Taxonomy" id="3153640"/>
    <lineage>
        <taxon>Bacteria</taxon>
        <taxon>Bacillati</taxon>
        <taxon>Cyanobacteriota</taxon>
        <taxon>Cyanophyceae</taxon>
        <taxon>Oscillatoriophycideae</taxon>
        <taxon>Aerosakkonematales</taxon>
        <taxon>Aerosakkonemataceae</taxon>
        <taxon>Floridanema</taxon>
        <taxon>Floridanema fluviatile</taxon>
    </lineage>
</organism>
<evidence type="ECO:0000313" key="4">
    <source>
        <dbReference type="Proteomes" id="UP001576776"/>
    </source>
</evidence>
<evidence type="ECO:0000259" key="2">
    <source>
        <dbReference type="Pfam" id="PF16655"/>
    </source>
</evidence>
<dbReference type="PANTHER" id="PTHR43606:SF2">
    <property type="entry name" value="ALKALINE PHOSPHATASE FAMILY PROTEIN (AFU_ORTHOLOGUE AFUA_5G03860)"/>
    <property type="match status" value="1"/>
</dbReference>
<dbReference type="PANTHER" id="PTHR43606">
    <property type="entry name" value="PHOSPHATASE, PUTATIVE (AFU_ORTHOLOGUE AFUA_6G08710)-RELATED"/>
    <property type="match status" value="1"/>
</dbReference>
<dbReference type="InterPro" id="IPR038607">
    <property type="entry name" value="PhoD-like_sf"/>
</dbReference>
<dbReference type="InterPro" id="IPR052900">
    <property type="entry name" value="Phospholipid_Metab_Enz"/>
</dbReference>
<dbReference type="RefSeq" id="WP_413256208.1">
    <property type="nucleotide sequence ID" value="NZ_JBHFNS010000019.1"/>
</dbReference>
<protein>
    <submittedName>
        <fullName evidence="3">Alkaline phosphatase</fullName>
    </submittedName>
</protein>
<name>A0ABV4Y7E7_9CYAN</name>
<dbReference type="InterPro" id="IPR032093">
    <property type="entry name" value="PhoD_N"/>
</dbReference>
<dbReference type="SUPFAM" id="SSF56300">
    <property type="entry name" value="Metallo-dependent phosphatases"/>
    <property type="match status" value="1"/>
</dbReference>
<dbReference type="Proteomes" id="UP001576776">
    <property type="component" value="Unassembled WGS sequence"/>
</dbReference>
<evidence type="ECO:0000259" key="1">
    <source>
        <dbReference type="Pfam" id="PF09423"/>
    </source>
</evidence>
<keyword evidence="4" id="KW-1185">Reference proteome</keyword>
<accession>A0ABV4Y7E7</accession>